<name>A0ABX1R3X9_9ALTE</name>
<dbReference type="SMART" id="SM00867">
    <property type="entry name" value="YceI"/>
    <property type="match status" value="1"/>
</dbReference>
<keyword evidence="4" id="KW-1185">Reference proteome</keyword>
<feature type="chain" id="PRO_5045814476" evidence="1">
    <location>
        <begin position="22"/>
        <end position="190"/>
    </location>
</feature>
<evidence type="ECO:0000256" key="1">
    <source>
        <dbReference type="SAM" id="SignalP"/>
    </source>
</evidence>
<feature type="domain" description="Lipid/polyisoprenoid-binding YceI-like" evidence="2">
    <location>
        <begin position="22"/>
        <end position="189"/>
    </location>
</feature>
<reference evidence="3 4" key="1">
    <citation type="submission" date="2020-03" db="EMBL/GenBank/DDBJ databases">
        <title>Alteromonas ponticola sp. nov., isolated from seawater.</title>
        <authorList>
            <person name="Yoon J.-H."/>
            <person name="Kim Y.-O."/>
        </authorList>
    </citation>
    <scope>NUCLEOTIDE SEQUENCE [LARGE SCALE GENOMIC DNA]</scope>
    <source>
        <strain evidence="3 4">MYP5</strain>
    </source>
</reference>
<evidence type="ECO:0000313" key="3">
    <source>
        <dbReference type="EMBL" id="NMH60774.1"/>
    </source>
</evidence>
<dbReference type="InterPro" id="IPR027016">
    <property type="entry name" value="UCP029811"/>
</dbReference>
<dbReference type="SUPFAM" id="SSF101874">
    <property type="entry name" value="YceI-like"/>
    <property type="match status" value="1"/>
</dbReference>
<comment type="caution">
    <text evidence="3">The sequence shown here is derived from an EMBL/GenBank/DDBJ whole genome shotgun (WGS) entry which is preliminary data.</text>
</comment>
<organism evidence="3 4">
    <name type="scientific">Alteromonas ponticola</name>
    <dbReference type="NCBI Taxonomy" id="2720613"/>
    <lineage>
        <taxon>Bacteria</taxon>
        <taxon>Pseudomonadati</taxon>
        <taxon>Pseudomonadota</taxon>
        <taxon>Gammaproteobacteria</taxon>
        <taxon>Alteromonadales</taxon>
        <taxon>Alteromonadaceae</taxon>
        <taxon>Alteromonas/Salinimonas group</taxon>
        <taxon>Alteromonas</taxon>
    </lineage>
</organism>
<dbReference type="PIRSF" id="PIRSF029811">
    <property type="entry name" value="UCP029811"/>
    <property type="match status" value="1"/>
</dbReference>
<dbReference type="Proteomes" id="UP000709336">
    <property type="component" value="Unassembled WGS sequence"/>
</dbReference>
<dbReference type="EMBL" id="JAATNW010000006">
    <property type="protein sequence ID" value="NMH60774.1"/>
    <property type="molecule type" value="Genomic_DNA"/>
</dbReference>
<gene>
    <name evidence="3" type="ORF">HCJ96_12125</name>
</gene>
<dbReference type="Pfam" id="PF04264">
    <property type="entry name" value="YceI"/>
    <property type="match status" value="1"/>
</dbReference>
<evidence type="ECO:0000313" key="4">
    <source>
        <dbReference type="Proteomes" id="UP000709336"/>
    </source>
</evidence>
<protein>
    <submittedName>
        <fullName evidence="3">YceI family protein</fullName>
    </submittedName>
</protein>
<feature type="signal peptide" evidence="1">
    <location>
        <begin position="1"/>
        <end position="21"/>
    </location>
</feature>
<dbReference type="InterPro" id="IPR036761">
    <property type="entry name" value="TTHA0802/YceI-like_sf"/>
</dbReference>
<dbReference type="Gene3D" id="2.40.128.110">
    <property type="entry name" value="Lipid/polyisoprenoid-binding, YceI-like"/>
    <property type="match status" value="1"/>
</dbReference>
<keyword evidence="1" id="KW-0732">Signal</keyword>
<accession>A0ABX1R3X9</accession>
<sequence>MKCKILGATALASLLSIPAFAQWQIDPDASSLHFVSTKNAQVHEVHRFDTLSGTLEKNGDLTVNVPLNSVNTNIAIRDTRMQEMLFEVASFPNATFSAMVPAALLNIESGGIIRGEVEGTLELHGTTALVSFDVSVARNEDMITVTTVSPTIVDATTFNLGAGVEALQKVASLSSITLSVPVTFSVTFTQ</sequence>
<proteinExistence type="predicted"/>
<dbReference type="InterPro" id="IPR007372">
    <property type="entry name" value="Lipid/polyisoprenoid-bd_YceI"/>
</dbReference>
<dbReference type="PANTHER" id="PTHR34406">
    <property type="entry name" value="PROTEIN YCEI"/>
    <property type="match status" value="1"/>
</dbReference>
<dbReference type="RefSeq" id="WP_169211331.1">
    <property type="nucleotide sequence ID" value="NZ_JAATNW010000006.1"/>
</dbReference>
<dbReference type="PANTHER" id="PTHR34406:SF1">
    <property type="entry name" value="PROTEIN YCEI"/>
    <property type="match status" value="1"/>
</dbReference>
<evidence type="ECO:0000259" key="2">
    <source>
        <dbReference type="SMART" id="SM00867"/>
    </source>
</evidence>